<feature type="region of interest" description="Disordered" evidence="7">
    <location>
        <begin position="943"/>
        <end position="984"/>
    </location>
</feature>
<evidence type="ECO:0000259" key="8">
    <source>
        <dbReference type="PROSITE" id="PS50002"/>
    </source>
</evidence>
<feature type="region of interest" description="Disordered" evidence="7">
    <location>
        <begin position="1136"/>
        <end position="1230"/>
    </location>
</feature>
<feature type="compositionally biased region" description="Basic residues" evidence="7">
    <location>
        <begin position="208"/>
        <end position="217"/>
    </location>
</feature>
<feature type="compositionally biased region" description="Basic and acidic residues" evidence="7">
    <location>
        <begin position="1062"/>
        <end position="1076"/>
    </location>
</feature>
<dbReference type="FunFam" id="1.20.1270.60:FF:000006">
    <property type="entry name" value="SLIT-ROBO Rho GTPase-activating protein 1 isoform 2"/>
    <property type="match status" value="1"/>
</dbReference>
<dbReference type="InterPro" id="IPR027267">
    <property type="entry name" value="AH/BAR_dom_sf"/>
</dbReference>
<feature type="compositionally biased region" description="Acidic residues" evidence="7">
    <location>
        <begin position="862"/>
        <end position="883"/>
    </location>
</feature>
<dbReference type="Pfam" id="PF00018">
    <property type="entry name" value="SH3_1"/>
    <property type="match status" value="1"/>
</dbReference>
<dbReference type="Pfam" id="PF00611">
    <property type="entry name" value="FCH"/>
    <property type="match status" value="1"/>
</dbReference>
<gene>
    <name evidence="11" type="ORF">QTP70_018964</name>
</gene>
<dbReference type="SMART" id="SM00324">
    <property type="entry name" value="RhoGAP"/>
    <property type="match status" value="1"/>
</dbReference>
<evidence type="ECO:0000256" key="3">
    <source>
        <dbReference type="ARBA" id="ARBA00023054"/>
    </source>
</evidence>
<keyword evidence="1 4" id="KW-0728">SH3 domain</keyword>
<evidence type="ECO:0000313" key="11">
    <source>
        <dbReference type="EMBL" id="KAK3517801.1"/>
    </source>
</evidence>
<keyword evidence="2" id="KW-0343">GTPase activation</keyword>
<feature type="domain" description="F-BAR" evidence="10">
    <location>
        <begin position="19"/>
        <end position="314"/>
    </location>
</feature>
<feature type="coiled-coil region" evidence="6">
    <location>
        <begin position="405"/>
        <end position="432"/>
    </location>
</feature>
<dbReference type="SUPFAM" id="SSF103657">
    <property type="entry name" value="BAR/IMD domain-like"/>
    <property type="match status" value="2"/>
</dbReference>
<dbReference type="GO" id="GO:0005096">
    <property type="term" value="F:GTPase activator activity"/>
    <property type="evidence" value="ECO:0007669"/>
    <property type="project" value="UniProtKB-KW"/>
</dbReference>
<accession>A0AAE0QCE3</accession>
<dbReference type="Gene3D" id="1.20.1270.60">
    <property type="entry name" value="Arfaptin homology (AH) domain/BAR domain"/>
    <property type="match status" value="2"/>
</dbReference>
<proteinExistence type="predicted"/>
<dbReference type="InterPro" id="IPR051627">
    <property type="entry name" value="SLIT-ROBO_RhoGAP"/>
</dbReference>
<dbReference type="InterPro" id="IPR000198">
    <property type="entry name" value="RhoGAP_dom"/>
</dbReference>
<evidence type="ECO:0000256" key="2">
    <source>
        <dbReference type="ARBA" id="ARBA00022468"/>
    </source>
</evidence>
<feature type="compositionally biased region" description="Pro residues" evidence="7">
    <location>
        <begin position="1212"/>
        <end position="1221"/>
    </location>
</feature>
<dbReference type="Gene3D" id="1.10.555.10">
    <property type="entry name" value="Rho GTPase activation protein"/>
    <property type="match status" value="1"/>
</dbReference>
<dbReference type="GO" id="GO:0007165">
    <property type="term" value="P:signal transduction"/>
    <property type="evidence" value="ECO:0007669"/>
    <property type="project" value="InterPro"/>
</dbReference>
<organism evidence="11 12">
    <name type="scientific">Hemibagrus guttatus</name>
    <dbReference type="NCBI Taxonomy" id="175788"/>
    <lineage>
        <taxon>Eukaryota</taxon>
        <taxon>Metazoa</taxon>
        <taxon>Chordata</taxon>
        <taxon>Craniata</taxon>
        <taxon>Vertebrata</taxon>
        <taxon>Euteleostomi</taxon>
        <taxon>Actinopterygii</taxon>
        <taxon>Neopterygii</taxon>
        <taxon>Teleostei</taxon>
        <taxon>Ostariophysi</taxon>
        <taxon>Siluriformes</taxon>
        <taxon>Bagridae</taxon>
        <taxon>Hemibagrus</taxon>
    </lineage>
</organism>
<sequence length="1230" mass="140465">MSGTVKFKKEKEILTEYESQVKEIRSQLLEQQKCLEQQTEMRVQLLQDLQDFFRKKSEIESEYSRNLEKLAERFMAKTRSTKDHQQYKKDQNLLSPVNCWYLLLNQVRRESKDHATLSDLYLNNVITRLSHVSEDNTRLLKKSKEITFQLQEDLMKILNELYTVMKTYHMYHSETLSSENKLKEAERQGERQGRGGEVFSLRNEERHQRRNAARKIQKMKEKRQAKYSENKLKVMKARNEYLLTLEAANAALFKYYIQDLSHLIDVNSSSSESKGALYRTVVRAAMLYGLETVSLGKRQESELENSSDNRPKSSEYKAHFCCDLGYHSSLSRALRTYLSAEYSLETSRHEGLDILEGAVESLDPRSDRQRFMETHPTAFTPPSRFNFQPHMGDQVSQLTAMPQVQAELLLRYQQLQSRLSTLKIENEEVKKTSEATLSTIQDMLNMEDYDVSESFQHSRSTESVKSSVSDTYLSKPSLAKRRANQQETELFYFTKLREYLEGSNLISKLQAKHDLLKRSIAEGESISSSIINSPSVFFPTITGYRADIMTTSRRRNSHSRHQDSAKAIPLIVESCIRYINLYGLQHQGIFRVSGSQVEVNDIKNSFERGNDPLTDEENNHDINSVAGVLKMYFRNLDNSLFPKEKFNDLIACIRAYISFSSSVYLEKAYDRVPREELWYCMRKSGVAEKYVRVVQDMYERSRTVVRCAVGQTEEFKVEVGLHQGSALSPFLFAIVMDQLSEEARRIFYERALLIRKLLMTSPRPTLVIMRYLFAFLNHLSQYSDENMMDPGNLAICFGPTLMPTPDLLDQVSCQAHVNEIIKTIIIHHEVIFPDTKELEGPVYEKCMSSTEYCESPYSEPGVFEEGEQDGGTETQTSEEEGEPVEAIAKFDYVGRSGRELSFKKGATLLLFPRASEDWWEGRCNGTDGLIPHQYITLQDEEAMSDTLSQKTDSEHSSTPTDEVNSRRSLTSPTEPRLPETFISRHRKRTEALLRRAPGHCHGNGLERSSPPVTVTVTGHFSPRELLRGHQDSPETTRRRAGHNNNNNSINTTSNGTLSSSISRHESLRRDRERESPPIRQSPSSLHCSVPEQRTRTLNTHTMAQDIEETMSLALNELRELERQSGKPDLVLDTLDQMKSSPSLPSGSTPSTLSSPSDSPSPLSPHNPLPPLPGPVSRRCPEPLPSPRLGVTLRPPALRPKPTILPKSNAQPPQQPPTPPQNFPNDKSGTM</sequence>
<feature type="compositionally biased region" description="Pro residues" evidence="7">
    <location>
        <begin position="1161"/>
        <end position="1173"/>
    </location>
</feature>
<reference evidence="11" key="1">
    <citation type="submission" date="2023-06" db="EMBL/GenBank/DDBJ databases">
        <title>Male Hemibagrus guttatus genome.</title>
        <authorList>
            <person name="Bian C."/>
        </authorList>
    </citation>
    <scope>NUCLEOTIDE SEQUENCE</scope>
    <source>
        <strain evidence="11">Male_cb2023</strain>
        <tissue evidence="11">Muscle</tissue>
    </source>
</reference>
<feature type="compositionally biased region" description="Polar residues" evidence="7">
    <location>
        <begin position="945"/>
        <end position="973"/>
    </location>
</feature>
<dbReference type="PROSITE" id="PS50238">
    <property type="entry name" value="RHOGAP"/>
    <property type="match status" value="1"/>
</dbReference>
<dbReference type="InterPro" id="IPR036028">
    <property type="entry name" value="SH3-like_dom_sf"/>
</dbReference>
<feature type="domain" description="Rho-GAP" evidence="9">
    <location>
        <begin position="546"/>
        <end position="832"/>
    </location>
</feature>
<protein>
    <recommendedName>
        <fullName evidence="13">SLIT-ROBO Rho GTPase-activating protein 1-like</fullName>
    </recommendedName>
</protein>
<evidence type="ECO:0000259" key="10">
    <source>
        <dbReference type="PROSITE" id="PS51741"/>
    </source>
</evidence>
<evidence type="ECO:0000313" key="12">
    <source>
        <dbReference type="Proteomes" id="UP001274896"/>
    </source>
</evidence>
<dbReference type="InterPro" id="IPR001452">
    <property type="entry name" value="SH3_domain"/>
</dbReference>
<dbReference type="SUPFAM" id="SSF50044">
    <property type="entry name" value="SH3-domain"/>
    <property type="match status" value="1"/>
</dbReference>
<feature type="compositionally biased region" description="Basic and acidic residues" evidence="7">
    <location>
        <begin position="180"/>
        <end position="194"/>
    </location>
</feature>
<evidence type="ECO:0000256" key="5">
    <source>
        <dbReference type="PROSITE-ProRule" id="PRU01077"/>
    </source>
</evidence>
<name>A0AAE0QCE3_9TELE</name>
<comment type="caution">
    <text evidence="11">The sequence shown here is derived from an EMBL/GenBank/DDBJ whole genome shotgun (WGS) entry which is preliminary data.</text>
</comment>
<evidence type="ECO:0000256" key="1">
    <source>
        <dbReference type="ARBA" id="ARBA00022443"/>
    </source>
</evidence>
<evidence type="ECO:0000256" key="6">
    <source>
        <dbReference type="SAM" id="Coils"/>
    </source>
</evidence>
<dbReference type="PANTHER" id="PTHR14166">
    <property type="entry name" value="SLIT-ROBO RHO GTPASE ACTIVATING PROTEIN"/>
    <property type="match status" value="1"/>
</dbReference>
<dbReference type="EMBL" id="JAUCMX010000018">
    <property type="protein sequence ID" value="KAK3517801.1"/>
    <property type="molecule type" value="Genomic_DNA"/>
</dbReference>
<dbReference type="Gene3D" id="2.30.30.40">
    <property type="entry name" value="SH3 Domains"/>
    <property type="match status" value="1"/>
</dbReference>
<evidence type="ECO:0000256" key="7">
    <source>
        <dbReference type="SAM" id="MobiDB-lite"/>
    </source>
</evidence>
<dbReference type="InterPro" id="IPR008936">
    <property type="entry name" value="Rho_GTPase_activation_prot"/>
</dbReference>
<feature type="compositionally biased region" description="Low complexity" evidence="7">
    <location>
        <begin position="1043"/>
        <end position="1061"/>
    </location>
</feature>
<feature type="region of interest" description="Disordered" evidence="7">
    <location>
        <begin position="176"/>
        <end position="223"/>
    </location>
</feature>
<feature type="compositionally biased region" description="Low complexity" evidence="7">
    <location>
        <begin position="1139"/>
        <end position="1160"/>
    </location>
</feature>
<dbReference type="PROSITE" id="PS51741">
    <property type="entry name" value="F_BAR"/>
    <property type="match status" value="1"/>
</dbReference>
<feature type="domain" description="SH3" evidence="8">
    <location>
        <begin position="881"/>
        <end position="940"/>
    </location>
</feature>
<dbReference type="Pfam" id="PF00620">
    <property type="entry name" value="RhoGAP"/>
    <property type="match status" value="2"/>
</dbReference>
<evidence type="ECO:0000259" key="9">
    <source>
        <dbReference type="PROSITE" id="PS50238"/>
    </source>
</evidence>
<dbReference type="InterPro" id="IPR001060">
    <property type="entry name" value="FCH_dom"/>
</dbReference>
<dbReference type="FunFam" id="2.30.30.40:FF:000266">
    <property type="entry name" value="SLIT-ROBO Rho GTPase-activating protein 2"/>
    <property type="match status" value="1"/>
</dbReference>
<dbReference type="AlphaFoldDB" id="A0AAE0QCE3"/>
<dbReference type="SUPFAM" id="SSF48350">
    <property type="entry name" value="GTPase activation domain, GAP"/>
    <property type="match status" value="1"/>
</dbReference>
<evidence type="ECO:0008006" key="13">
    <source>
        <dbReference type="Google" id="ProtNLM"/>
    </source>
</evidence>
<dbReference type="SMART" id="SM00326">
    <property type="entry name" value="SH3"/>
    <property type="match status" value="1"/>
</dbReference>
<feature type="region of interest" description="Disordered" evidence="7">
    <location>
        <begin position="996"/>
        <end position="1092"/>
    </location>
</feature>
<evidence type="ECO:0000256" key="4">
    <source>
        <dbReference type="PROSITE-ProRule" id="PRU00192"/>
    </source>
</evidence>
<keyword evidence="12" id="KW-1185">Reference proteome</keyword>
<dbReference type="Proteomes" id="UP001274896">
    <property type="component" value="Unassembled WGS sequence"/>
</dbReference>
<dbReference type="PROSITE" id="PS50002">
    <property type="entry name" value="SH3"/>
    <property type="match status" value="1"/>
</dbReference>
<feature type="compositionally biased region" description="Basic and acidic residues" evidence="7">
    <location>
        <begin position="1021"/>
        <end position="1037"/>
    </location>
</feature>
<dbReference type="SMART" id="SM00055">
    <property type="entry name" value="FCH"/>
    <property type="match status" value="1"/>
</dbReference>
<keyword evidence="3 5" id="KW-0175">Coiled coil</keyword>
<feature type="region of interest" description="Disordered" evidence="7">
    <location>
        <begin position="857"/>
        <end position="883"/>
    </location>
</feature>
<dbReference type="InterPro" id="IPR031160">
    <property type="entry name" value="F_BAR_dom"/>
</dbReference>